<dbReference type="Gene3D" id="3.30.420.40">
    <property type="match status" value="2"/>
</dbReference>
<feature type="region of interest" description="Disordered" evidence="4">
    <location>
        <begin position="538"/>
        <end position="561"/>
    </location>
</feature>
<dbReference type="InterPro" id="IPR043129">
    <property type="entry name" value="ATPase_NBD"/>
</dbReference>
<organism evidence="5 6">
    <name type="scientific">Streptomyces synnematoformans</name>
    <dbReference type="NCBI Taxonomy" id="415721"/>
    <lineage>
        <taxon>Bacteria</taxon>
        <taxon>Bacillati</taxon>
        <taxon>Actinomycetota</taxon>
        <taxon>Actinomycetes</taxon>
        <taxon>Kitasatosporales</taxon>
        <taxon>Streptomycetaceae</taxon>
        <taxon>Streptomyces</taxon>
    </lineage>
</organism>
<evidence type="ECO:0000256" key="2">
    <source>
        <dbReference type="ARBA" id="ARBA00022840"/>
    </source>
</evidence>
<evidence type="ECO:0000256" key="1">
    <source>
        <dbReference type="ARBA" id="ARBA00022741"/>
    </source>
</evidence>
<feature type="compositionally biased region" description="Basic and acidic residues" evidence="4">
    <location>
        <begin position="545"/>
        <end position="561"/>
    </location>
</feature>
<feature type="compositionally biased region" description="Basic and acidic residues" evidence="4">
    <location>
        <begin position="322"/>
        <end position="334"/>
    </location>
</feature>
<dbReference type="SUPFAM" id="SSF53067">
    <property type="entry name" value="Actin-like ATPase domain"/>
    <property type="match status" value="1"/>
</dbReference>
<name>A0ABP5KGN8_9ACTN</name>
<keyword evidence="2" id="KW-0067">ATP-binding</keyword>
<feature type="compositionally biased region" description="Pro residues" evidence="4">
    <location>
        <begin position="335"/>
        <end position="345"/>
    </location>
</feature>
<dbReference type="InterPro" id="IPR013126">
    <property type="entry name" value="Hsp_70_fam"/>
</dbReference>
<keyword evidence="6" id="KW-1185">Reference proteome</keyword>
<feature type="region of interest" description="Disordered" evidence="4">
    <location>
        <begin position="212"/>
        <end position="350"/>
    </location>
</feature>
<reference evidence="6" key="1">
    <citation type="journal article" date="2019" name="Int. J. Syst. Evol. Microbiol.">
        <title>The Global Catalogue of Microorganisms (GCM) 10K type strain sequencing project: providing services to taxonomists for standard genome sequencing and annotation.</title>
        <authorList>
            <consortium name="The Broad Institute Genomics Platform"/>
            <consortium name="The Broad Institute Genome Sequencing Center for Infectious Disease"/>
            <person name="Wu L."/>
            <person name="Ma J."/>
        </authorList>
    </citation>
    <scope>NUCLEOTIDE SEQUENCE [LARGE SCALE GENOMIC DNA]</scope>
    <source>
        <strain evidence="6">JCM 15481</strain>
    </source>
</reference>
<proteinExistence type="predicted"/>
<dbReference type="Proteomes" id="UP001500443">
    <property type="component" value="Unassembled WGS sequence"/>
</dbReference>
<dbReference type="Pfam" id="PF00012">
    <property type="entry name" value="HSP70"/>
    <property type="match status" value="1"/>
</dbReference>
<keyword evidence="1" id="KW-0547">Nucleotide-binding</keyword>
<accession>A0ABP5KGN8</accession>
<evidence type="ECO:0000313" key="5">
    <source>
        <dbReference type="EMBL" id="GAA2129844.1"/>
    </source>
</evidence>
<dbReference type="EMBL" id="BAAAPF010000126">
    <property type="protein sequence ID" value="GAA2129844.1"/>
    <property type="molecule type" value="Genomic_DNA"/>
</dbReference>
<evidence type="ECO:0000256" key="3">
    <source>
        <dbReference type="ARBA" id="ARBA00023186"/>
    </source>
</evidence>
<protein>
    <submittedName>
        <fullName evidence="5">Uncharacterized protein</fullName>
    </submittedName>
</protein>
<comment type="caution">
    <text evidence="5">The sequence shown here is derived from an EMBL/GenBank/DDBJ whole genome shotgun (WGS) entry which is preliminary data.</text>
</comment>
<feature type="compositionally biased region" description="Basic and acidic residues" evidence="4">
    <location>
        <begin position="236"/>
        <end position="252"/>
    </location>
</feature>
<gene>
    <name evidence="5" type="ORF">GCM10009802_37760</name>
</gene>
<keyword evidence="3" id="KW-0143">Chaperone</keyword>
<sequence>MLGIALGHRVARIGRTGPDGRPEMTVTDLQDADGVADPAAALAVLTAGAAGAAGTAGEEAVFGLPASAGRGAEARLRSALEGAGLTVGRIVPEPVAAAVHYGAISEGVRRTVLVVDRTAAAVALTVLDIAPNLTVRVVSTHTEDPAADRALPAVARVLAETLPDAVLLSGEHYAAPGHREEIESLPGARGVTVRCTDPELAVVHGLLRLDDDFGPLRVTTGPAPARTGFSAPLEDPEPHAWRQPPDDPEPRRTGPAPAGAAGRHEDGAAPAEVPTAPTGAGTEPGPEPEREPEPAQEQEPGPEPEHGPEPAQEPEPAPEPGPRPEPEPAPRPEPRPAPGPEPAPAPETGALHSVPVTQLQAMRRDDHLLVLWAWPDSALTARVRWRREDAAATGDGPRDGDIRCQRRVYEHDGGLDLHVGRGAVTLTVEALVPDPAVDTEGAAALRVPAEPPIVEYEPSLRRRLTGGRVATVTFTARTGCDLPALRIVHGLGRYRPTSTAEGTVLYEVPAQRLPAGTPLTVEFPLPGTRGPSWLVCFPADGPASGRDRDRDRGGDREPDIDIRPTALHRLRVT</sequence>
<feature type="compositionally biased region" description="Pro residues" evidence="4">
    <location>
        <begin position="311"/>
        <end position="321"/>
    </location>
</feature>
<evidence type="ECO:0000313" key="6">
    <source>
        <dbReference type="Proteomes" id="UP001500443"/>
    </source>
</evidence>
<dbReference type="RefSeq" id="WP_344291169.1">
    <property type="nucleotide sequence ID" value="NZ_BAAAPF010000126.1"/>
</dbReference>
<evidence type="ECO:0000256" key="4">
    <source>
        <dbReference type="SAM" id="MobiDB-lite"/>
    </source>
</evidence>
<feature type="compositionally biased region" description="Low complexity" evidence="4">
    <location>
        <begin position="274"/>
        <end position="284"/>
    </location>
</feature>